<dbReference type="RefSeq" id="WP_109264082.1">
    <property type="nucleotide sequence ID" value="NZ_QEWP01000006.1"/>
</dbReference>
<dbReference type="EMBL" id="QEWP01000006">
    <property type="protein sequence ID" value="PWD99541.1"/>
    <property type="molecule type" value="Genomic_DNA"/>
</dbReference>
<dbReference type="Proteomes" id="UP000244956">
    <property type="component" value="Unassembled WGS sequence"/>
</dbReference>
<keyword evidence="3" id="KW-1185">Reference proteome</keyword>
<evidence type="ECO:0000313" key="3">
    <source>
        <dbReference type="Proteomes" id="UP000244956"/>
    </source>
</evidence>
<name>A0A2U2B8Y3_9BACT</name>
<sequence length="128" mass="14800">MKRVINVFISILLASGWIVFSEFVRNEWLFKRIWENHYQVMGLTYPAEPLNGVIWGVWSMFMAIFIFVISRKFSLLSATFLAWFACFVLMWLVVGNLGVLPLSLLYYAVPLSLLEVFVATLIIRKISG</sequence>
<feature type="transmembrane region" description="Helical" evidence="1">
    <location>
        <begin position="50"/>
        <end position="68"/>
    </location>
</feature>
<keyword evidence="1" id="KW-0812">Transmembrane</keyword>
<comment type="caution">
    <text evidence="2">The sequence shown here is derived from an EMBL/GenBank/DDBJ whole genome shotgun (WGS) entry which is preliminary data.</text>
</comment>
<dbReference type="AlphaFoldDB" id="A0A2U2B8Y3"/>
<gene>
    <name evidence="2" type="ORF">DDZ16_08785</name>
</gene>
<dbReference type="OrthoDB" id="982926at2"/>
<keyword evidence="1" id="KW-0472">Membrane</keyword>
<proteinExistence type="predicted"/>
<evidence type="ECO:0000313" key="2">
    <source>
        <dbReference type="EMBL" id="PWD99541.1"/>
    </source>
</evidence>
<feature type="transmembrane region" description="Helical" evidence="1">
    <location>
        <begin position="80"/>
        <end position="98"/>
    </location>
</feature>
<reference evidence="2 3" key="1">
    <citation type="submission" date="2018-05" db="EMBL/GenBank/DDBJ databases">
        <title>Marinilabilia rubrum sp. nov., isolated from saltern sediment.</title>
        <authorList>
            <person name="Zhang R."/>
        </authorList>
    </citation>
    <scope>NUCLEOTIDE SEQUENCE [LARGE SCALE GENOMIC DNA]</scope>
    <source>
        <strain evidence="2 3">WTE16</strain>
    </source>
</reference>
<evidence type="ECO:0000256" key="1">
    <source>
        <dbReference type="SAM" id="Phobius"/>
    </source>
</evidence>
<organism evidence="2 3">
    <name type="scientific">Marinilabilia rubra</name>
    <dbReference type="NCBI Taxonomy" id="2162893"/>
    <lineage>
        <taxon>Bacteria</taxon>
        <taxon>Pseudomonadati</taxon>
        <taxon>Bacteroidota</taxon>
        <taxon>Bacteroidia</taxon>
        <taxon>Marinilabiliales</taxon>
        <taxon>Marinilabiliaceae</taxon>
        <taxon>Marinilabilia</taxon>
    </lineage>
</organism>
<feature type="transmembrane region" description="Helical" evidence="1">
    <location>
        <begin position="104"/>
        <end position="123"/>
    </location>
</feature>
<accession>A0A2U2B8Y3</accession>
<keyword evidence="1" id="KW-1133">Transmembrane helix</keyword>
<protein>
    <submittedName>
        <fullName evidence="2">Uncharacterized protein</fullName>
    </submittedName>
</protein>